<proteinExistence type="predicted"/>
<reference evidence="2 3" key="1">
    <citation type="journal article" date="2018" name="Sci. Rep.">
        <title>Raphidocelis subcapitata (=Pseudokirchneriella subcapitata) provides an insight into genome evolution and environmental adaptations in the Sphaeropleales.</title>
        <authorList>
            <person name="Suzuki S."/>
            <person name="Yamaguchi H."/>
            <person name="Nakajima N."/>
            <person name="Kawachi M."/>
        </authorList>
    </citation>
    <scope>NUCLEOTIDE SEQUENCE [LARGE SCALE GENOMIC DNA]</scope>
    <source>
        <strain evidence="2 3">NIES-35</strain>
    </source>
</reference>
<dbReference type="AlphaFoldDB" id="A0A2V0PMF8"/>
<name>A0A2V0PMF8_9CHLO</name>
<evidence type="ECO:0000256" key="1">
    <source>
        <dbReference type="SAM" id="SignalP"/>
    </source>
</evidence>
<comment type="caution">
    <text evidence="2">The sequence shown here is derived from an EMBL/GenBank/DDBJ whole genome shotgun (WGS) entry which is preliminary data.</text>
</comment>
<feature type="signal peptide" evidence="1">
    <location>
        <begin position="1"/>
        <end position="23"/>
    </location>
</feature>
<gene>
    <name evidence="2" type="ORF">Rsub_11877</name>
</gene>
<dbReference type="InParanoid" id="A0A2V0PMF8"/>
<protein>
    <submittedName>
        <fullName evidence="2">Uncharacterized protein</fullName>
    </submittedName>
</protein>
<evidence type="ECO:0000313" key="2">
    <source>
        <dbReference type="EMBL" id="GBF98547.1"/>
    </source>
</evidence>
<evidence type="ECO:0000313" key="3">
    <source>
        <dbReference type="Proteomes" id="UP000247498"/>
    </source>
</evidence>
<keyword evidence="3" id="KW-1185">Reference proteome</keyword>
<dbReference type="EMBL" id="BDRX01000128">
    <property type="protein sequence ID" value="GBF98547.1"/>
    <property type="molecule type" value="Genomic_DNA"/>
</dbReference>
<feature type="chain" id="PRO_5015841388" evidence="1">
    <location>
        <begin position="24"/>
        <end position="247"/>
    </location>
</feature>
<keyword evidence="1" id="KW-0732">Signal</keyword>
<dbReference type="Proteomes" id="UP000247498">
    <property type="component" value="Unassembled WGS sequence"/>
</dbReference>
<accession>A0A2V0PMF8</accession>
<sequence length="247" mass="25339">MNRRALALFLSSLLMASPQGAAGAGARRMLGGGLMPVAFEVTPLFDVPAPTGWANVRLLNDAAGYEQAAGDRPPNESNSATAGRLERATFEPAGAGPAGAGPPAPVLLFGLRNNGALQPMDVGSPLVGVTLKLRPLGVNGLESAPDSEPFDVSFRVMWTAGGGAPPNKAGLFSLVHPLPSVEFKAYGAPHKFELTGLRVGGGAGGAQPRKAWWNKEADDPAAGVAAALVPEDGRAHEVELLARVTLL</sequence>
<organism evidence="2 3">
    <name type="scientific">Raphidocelis subcapitata</name>
    <dbReference type="NCBI Taxonomy" id="307507"/>
    <lineage>
        <taxon>Eukaryota</taxon>
        <taxon>Viridiplantae</taxon>
        <taxon>Chlorophyta</taxon>
        <taxon>core chlorophytes</taxon>
        <taxon>Chlorophyceae</taxon>
        <taxon>CS clade</taxon>
        <taxon>Sphaeropleales</taxon>
        <taxon>Selenastraceae</taxon>
        <taxon>Raphidocelis</taxon>
    </lineage>
</organism>